<dbReference type="InterPro" id="IPR036259">
    <property type="entry name" value="MFS_trans_sf"/>
</dbReference>
<keyword evidence="3" id="KW-1185">Reference proteome</keyword>
<reference evidence="2" key="1">
    <citation type="submission" date="2021-12" db="EMBL/GenBank/DDBJ databases">
        <authorList>
            <person name="King R."/>
        </authorList>
    </citation>
    <scope>NUCLEOTIDE SEQUENCE</scope>
</reference>
<gene>
    <name evidence="2" type="ORF">CINC_LOCUS7984</name>
</gene>
<dbReference type="EMBL" id="LR824028">
    <property type="protein sequence ID" value="CAD0205685.1"/>
    <property type="molecule type" value="Genomic_DNA"/>
</dbReference>
<dbReference type="SUPFAM" id="SSF103473">
    <property type="entry name" value="MFS general substrate transporter"/>
    <property type="match status" value="1"/>
</dbReference>
<keyword evidence="1" id="KW-1133">Transmembrane helix</keyword>
<dbReference type="Proteomes" id="UP001154114">
    <property type="component" value="Chromosome 25"/>
</dbReference>
<dbReference type="Gene3D" id="1.20.1250.20">
    <property type="entry name" value="MFS general substrate transporter like domains"/>
    <property type="match status" value="1"/>
</dbReference>
<sequence length="128" mass="13221">MQEDETSSSSGAIAFALIYLTFFLDNVLLTVLVPIIPDWVRGESLELWTKQDGPLASVLNHTVQRIADEEAGGASQAVVGAVLGAKAAAQLVVAPLAGAAVCRRGPAPVLRAATATLAFAALGGYYII</sequence>
<evidence type="ECO:0000313" key="2">
    <source>
        <dbReference type="EMBL" id="CAD0205685.1"/>
    </source>
</evidence>
<protein>
    <recommendedName>
        <fullName evidence="4">Major facilitator superfamily (MFS) profile domain-containing protein</fullName>
    </recommendedName>
</protein>
<feature type="transmembrane region" description="Helical" evidence="1">
    <location>
        <begin position="109"/>
        <end position="127"/>
    </location>
</feature>
<keyword evidence="1" id="KW-0472">Membrane</keyword>
<name>A0A9N8L093_CHRIL</name>
<evidence type="ECO:0000256" key="1">
    <source>
        <dbReference type="SAM" id="Phobius"/>
    </source>
</evidence>
<dbReference type="OrthoDB" id="5086884at2759"/>
<feature type="transmembrane region" description="Helical" evidence="1">
    <location>
        <begin position="77"/>
        <end position="102"/>
    </location>
</feature>
<keyword evidence="1" id="KW-0812">Transmembrane</keyword>
<organism evidence="2 3">
    <name type="scientific">Chrysodeixis includens</name>
    <name type="common">Soybean looper</name>
    <name type="synonym">Pseudoplusia includens</name>
    <dbReference type="NCBI Taxonomy" id="689277"/>
    <lineage>
        <taxon>Eukaryota</taxon>
        <taxon>Metazoa</taxon>
        <taxon>Ecdysozoa</taxon>
        <taxon>Arthropoda</taxon>
        <taxon>Hexapoda</taxon>
        <taxon>Insecta</taxon>
        <taxon>Pterygota</taxon>
        <taxon>Neoptera</taxon>
        <taxon>Endopterygota</taxon>
        <taxon>Lepidoptera</taxon>
        <taxon>Glossata</taxon>
        <taxon>Ditrysia</taxon>
        <taxon>Noctuoidea</taxon>
        <taxon>Noctuidae</taxon>
        <taxon>Plusiinae</taxon>
        <taxon>Chrysodeixis</taxon>
    </lineage>
</organism>
<accession>A0A9N8L093</accession>
<evidence type="ECO:0008006" key="4">
    <source>
        <dbReference type="Google" id="ProtNLM"/>
    </source>
</evidence>
<evidence type="ECO:0000313" key="3">
    <source>
        <dbReference type="Proteomes" id="UP001154114"/>
    </source>
</evidence>
<dbReference type="AlphaFoldDB" id="A0A9N8L093"/>
<feature type="transmembrane region" description="Helical" evidence="1">
    <location>
        <begin position="12"/>
        <end position="36"/>
    </location>
</feature>
<proteinExistence type="predicted"/>